<dbReference type="GO" id="GO:0004222">
    <property type="term" value="F:metalloendopeptidase activity"/>
    <property type="evidence" value="ECO:0007669"/>
    <property type="project" value="TreeGrafter"/>
</dbReference>
<dbReference type="InterPro" id="IPR050570">
    <property type="entry name" value="Cell_wall_metabolism_enzyme"/>
</dbReference>
<evidence type="ECO:0000313" key="3">
    <source>
        <dbReference type="EMBL" id="OEH84239.1"/>
    </source>
</evidence>
<dbReference type="Pfam" id="PF01551">
    <property type="entry name" value="Peptidase_M23"/>
    <property type="match status" value="1"/>
</dbReference>
<feature type="region of interest" description="Disordered" evidence="1">
    <location>
        <begin position="143"/>
        <end position="188"/>
    </location>
</feature>
<name>A0A1E5L2S5_9FIRM</name>
<sequence>MRINLEGVKRRREDMIDQLKFGSNYSIPYARQASPMESFAKNNKSSSKWIIQSVLALTLVFGTVFIKQIPSPWAQSSVTFVQEVVTRDYNWEGALQVITDQNFWSKEALLPAGSNLDPSLHNEFGKFPNDPLSVPVFQPFVPDGDTNANLNNNPNAESNGNSNSNSNTNTNTAQNAQNPSLPNSEVKTSELMMPIDGLLVRKFTDEKPYIEFIAFDNKNVVAVTDGKVKQVGHNELNELLVYVEDANYTYVYGRLKESNVKVGDTVKKGQKIATVSPTNEIDLLLFQIIKGDKAIDPELILP</sequence>
<keyword evidence="4" id="KW-1185">Reference proteome</keyword>
<organism evidence="3 4">
    <name type="scientific">Desulfuribacillus stibiiarsenatis</name>
    <dbReference type="NCBI Taxonomy" id="1390249"/>
    <lineage>
        <taxon>Bacteria</taxon>
        <taxon>Bacillati</taxon>
        <taxon>Bacillota</taxon>
        <taxon>Desulfuribacillia</taxon>
        <taxon>Desulfuribacillales</taxon>
        <taxon>Desulfuribacillaceae</taxon>
        <taxon>Desulfuribacillus</taxon>
    </lineage>
</organism>
<evidence type="ECO:0000259" key="2">
    <source>
        <dbReference type="Pfam" id="PF01551"/>
    </source>
</evidence>
<dbReference type="Proteomes" id="UP000095255">
    <property type="component" value="Unassembled WGS sequence"/>
</dbReference>
<protein>
    <recommendedName>
        <fullName evidence="2">M23ase beta-sheet core domain-containing protein</fullName>
    </recommendedName>
</protein>
<dbReference type="InterPro" id="IPR016047">
    <property type="entry name" value="M23ase_b-sheet_dom"/>
</dbReference>
<dbReference type="STRING" id="1390249.BHU72_12610"/>
<feature type="domain" description="M23ase beta-sheet core" evidence="2">
    <location>
        <begin position="211"/>
        <end position="297"/>
    </location>
</feature>
<gene>
    <name evidence="3" type="ORF">BHU72_12610</name>
</gene>
<dbReference type="PANTHER" id="PTHR21666:SF270">
    <property type="entry name" value="MUREIN HYDROLASE ACTIVATOR ENVC"/>
    <property type="match status" value="1"/>
</dbReference>
<dbReference type="RefSeq" id="WP_069703476.1">
    <property type="nucleotide sequence ID" value="NZ_MJAT01000040.1"/>
</dbReference>
<evidence type="ECO:0000313" key="4">
    <source>
        <dbReference type="Proteomes" id="UP000095255"/>
    </source>
</evidence>
<comment type="caution">
    <text evidence="3">The sequence shown here is derived from an EMBL/GenBank/DDBJ whole genome shotgun (WGS) entry which is preliminary data.</text>
</comment>
<feature type="compositionally biased region" description="Low complexity" evidence="1">
    <location>
        <begin position="146"/>
        <end position="178"/>
    </location>
</feature>
<dbReference type="EMBL" id="MJAT01000040">
    <property type="protein sequence ID" value="OEH84239.1"/>
    <property type="molecule type" value="Genomic_DNA"/>
</dbReference>
<dbReference type="PANTHER" id="PTHR21666">
    <property type="entry name" value="PEPTIDASE-RELATED"/>
    <property type="match status" value="1"/>
</dbReference>
<dbReference type="Gene3D" id="2.70.70.10">
    <property type="entry name" value="Glucose Permease (Domain IIA)"/>
    <property type="match status" value="1"/>
</dbReference>
<dbReference type="OrthoDB" id="2986589at2"/>
<dbReference type="SUPFAM" id="SSF51261">
    <property type="entry name" value="Duplicated hybrid motif"/>
    <property type="match status" value="1"/>
</dbReference>
<accession>A0A1E5L2S5</accession>
<dbReference type="CDD" id="cd12797">
    <property type="entry name" value="M23_peptidase"/>
    <property type="match status" value="1"/>
</dbReference>
<evidence type="ECO:0000256" key="1">
    <source>
        <dbReference type="SAM" id="MobiDB-lite"/>
    </source>
</evidence>
<reference evidence="3 4" key="1">
    <citation type="submission" date="2016-09" db="EMBL/GenBank/DDBJ databases">
        <title>Desulfuribacillus arsenicus sp. nov., an obligately anaerobic, dissimilatory arsenic- and antimonate-reducing bacterium isolated from anoxic sediments.</title>
        <authorList>
            <person name="Abin C.A."/>
            <person name="Hollibaugh J.T."/>
        </authorList>
    </citation>
    <scope>NUCLEOTIDE SEQUENCE [LARGE SCALE GENOMIC DNA]</scope>
    <source>
        <strain evidence="3 4">MLFW-2</strain>
    </source>
</reference>
<proteinExistence type="predicted"/>
<dbReference type="AlphaFoldDB" id="A0A1E5L2S5"/>
<dbReference type="InterPro" id="IPR011055">
    <property type="entry name" value="Dup_hybrid_motif"/>
</dbReference>